<evidence type="ECO:0000259" key="7">
    <source>
        <dbReference type="Pfam" id="PF20684"/>
    </source>
</evidence>
<protein>
    <recommendedName>
        <fullName evidence="7">Rhodopsin domain-containing protein</fullName>
    </recommendedName>
</protein>
<evidence type="ECO:0000256" key="1">
    <source>
        <dbReference type="ARBA" id="ARBA00004141"/>
    </source>
</evidence>
<reference evidence="8 9" key="1">
    <citation type="submission" date="2019-06" db="EMBL/GenBank/DDBJ databases">
        <title>Genome Sequence of the Brown Rot Fungal Pathogen Monilinia fructicola.</title>
        <authorList>
            <person name="De Miccolis Angelini R.M."/>
            <person name="Landi L."/>
            <person name="Abate D."/>
            <person name="Pollastro S."/>
            <person name="Romanazzi G."/>
            <person name="Faretra F."/>
        </authorList>
    </citation>
    <scope>NUCLEOTIDE SEQUENCE [LARGE SCALE GENOMIC DNA]</scope>
    <source>
        <strain evidence="8 9">Mfrc123</strain>
    </source>
</reference>
<comment type="caution">
    <text evidence="8">The sequence shown here is derived from an EMBL/GenBank/DDBJ whole genome shotgun (WGS) entry which is preliminary data.</text>
</comment>
<dbReference type="GO" id="GO:0016020">
    <property type="term" value="C:membrane"/>
    <property type="evidence" value="ECO:0007669"/>
    <property type="project" value="UniProtKB-SubCell"/>
</dbReference>
<dbReference type="InterPro" id="IPR052337">
    <property type="entry name" value="SAT4-like"/>
</dbReference>
<dbReference type="Pfam" id="PF20684">
    <property type="entry name" value="Fung_rhodopsin"/>
    <property type="match status" value="1"/>
</dbReference>
<evidence type="ECO:0000256" key="5">
    <source>
        <dbReference type="ARBA" id="ARBA00038359"/>
    </source>
</evidence>
<organism evidence="8 9">
    <name type="scientific">Monilinia fructicola</name>
    <name type="common">Brown rot fungus</name>
    <name type="synonym">Ciboria fructicola</name>
    <dbReference type="NCBI Taxonomy" id="38448"/>
    <lineage>
        <taxon>Eukaryota</taxon>
        <taxon>Fungi</taxon>
        <taxon>Dikarya</taxon>
        <taxon>Ascomycota</taxon>
        <taxon>Pezizomycotina</taxon>
        <taxon>Leotiomycetes</taxon>
        <taxon>Helotiales</taxon>
        <taxon>Sclerotiniaceae</taxon>
        <taxon>Monilinia</taxon>
    </lineage>
</organism>
<feature type="transmembrane region" description="Helical" evidence="6">
    <location>
        <begin position="125"/>
        <end position="146"/>
    </location>
</feature>
<feature type="transmembrane region" description="Helical" evidence="6">
    <location>
        <begin position="210"/>
        <end position="233"/>
    </location>
</feature>
<comment type="similarity">
    <text evidence="5">Belongs to the SAT4 family.</text>
</comment>
<dbReference type="VEuPathDB" id="FungiDB:MFRU_030g00780"/>
<evidence type="ECO:0000313" key="8">
    <source>
        <dbReference type="EMBL" id="KAA8574684.1"/>
    </source>
</evidence>
<dbReference type="InterPro" id="IPR049326">
    <property type="entry name" value="Rhodopsin_dom_fungi"/>
</dbReference>
<feature type="transmembrane region" description="Helical" evidence="6">
    <location>
        <begin position="46"/>
        <end position="67"/>
    </location>
</feature>
<evidence type="ECO:0000256" key="6">
    <source>
        <dbReference type="SAM" id="Phobius"/>
    </source>
</evidence>
<keyword evidence="9" id="KW-1185">Reference proteome</keyword>
<dbReference type="PROSITE" id="PS51257">
    <property type="entry name" value="PROKAR_LIPOPROTEIN"/>
    <property type="match status" value="1"/>
</dbReference>
<feature type="domain" description="Rhodopsin" evidence="7">
    <location>
        <begin position="30"/>
        <end position="223"/>
    </location>
</feature>
<keyword evidence="3 6" id="KW-1133">Transmembrane helix</keyword>
<feature type="transmembrane region" description="Helical" evidence="6">
    <location>
        <begin position="13"/>
        <end position="34"/>
    </location>
</feature>
<keyword evidence="2 6" id="KW-0812">Transmembrane</keyword>
<dbReference type="PANTHER" id="PTHR33048">
    <property type="entry name" value="PTH11-LIKE INTEGRAL MEMBRANE PROTEIN (AFU_ORTHOLOGUE AFUA_5G11245)"/>
    <property type="match status" value="1"/>
</dbReference>
<proteinExistence type="inferred from homology"/>
<gene>
    <name evidence="8" type="ORF">EYC84_003934</name>
</gene>
<dbReference type="AlphaFoldDB" id="A0A5M9JYQ4"/>
<name>A0A5M9JYQ4_MONFR</name>
<sequence>MVTKEAPEKQNEILIITLIFSIIACVAVALRCYVRTKLLRAFGPDDILAVCSLLVLGVGVIITLLGVDSGFGQHLNGMKLDRFIQGLKYWCFAEIIYPPTIAVIKTSIALYLIRIAVKPVHIYTIYISMSLFLVYSAAFFLCLILQCRPISFYWRRFEGATDGHCIQANAVAALAYGHAALSVLTDITLGIIPAFVVADLQITTRTKTAVAITLALGSINVITLTIVEAAVALTASCLATLKPLVRSFLDWSEKSMHSTGALHTRMMDGIGLGRTKLDDTELHLRPDLKIIGFTTTVISSNGRESPSIRHTSLSQPVEDKGEAWYTPHGSPNSHVRLESGNGLTEAAEPAYHIR</sequence>
<keyword evidence="4 6" id="KW-0472">Membrane</keyword>
<evidence type="ECO:0000313" key="9">
    <source>
        <dbReference type="Proteomes" id="UP000322873"/>
    </source>
</evidence>
<evidence type="ECO:0000256" key="4">
    <source>
        <dbReference type="ARBA" id="ARBA00023136"/>
    </source>
</evidence>
<comment type="subcellular location">
    <subcellularLocation>
        <location evidence="1">Membrane</location>
        <topology evidence="1">Multi-pass membrane protein</topology>
    </subcellularLocation>
</comment>
<evidence type="ECO:0000256" key="2">
    <source>
        <dbReference type="ARBA" id="ARBA00022692"/>
    </source>
</evidence>
<accession>A0A5M9JYQ4</accession>
<evidence type="ECO:0000256" key="3">
    <source>
        <dbReference type="ARBA" id="ARBA00022989"/>
    </source>
</evidence>
<feature type="transmembrane region" description="Helical" evidence="6">
    <location>
        <begin position="179"/>
        <end position="198"/>
    </location>
</feature>
<dbReference type="EMBL" id="VICG01000002">
    <property type="protein sequence ID" value="KAA8574684.1"/>
    <property type="molecule type" value="Genomic_DNA"/>
</dbReference>
<dbReference type="Proteomes" id="UP000322873">
    <property type="component" value="Unassembled WGS sequence"/>
</dbReference>
<dbReference type="PANTHER" id="PTHR33048:SF96">
    <property type="entry name" value="INTEGRAL MEMBRANE PROTEIN"/>
    <property type="match status" value="1"/>
</dbReference>
<feature type="transmembrane region" description="Helical" evidence="6">
    <location>
        <begin position="87"/>
        <end position="113"/>
    </location>
</feature>